<feature type="region of interest" description="Disordered" evidence="1">
    <location>
        <begin position="57"/>
        <end position="95"/>
    </location>
</feature>
<dbReference type="EMBL" id="CP158568">
    <property type="protein sequence ID" value="XBY46114.1"/>
    <property type="molecule type" value="Genomic_DNA"/>
</dbReference>
<dbReference type="RefSeq" id="WP_407051212.1">
    <property type="nucleotide sequence ID" value="NZ_CP158568.1"/>
</dbReference>
<evidence type="ECO:0000313" key="2">
    <source>
        <dbReference type="EMBL" id="XBY46114.1"/>
    </source>
</evidence>
<evidence type="ECO:0000256" key="1">
    <source>
        <dbReference type="SAM" id="MobiDB-lite"/>
    </source>
</evidence>
<name>A0AAU7XHB3_9HYPH</name>
<dbReference type="KEGG" id="mflg:ABS361_07755"/>
<reference evidence="2" key="1">
    <citation type="submission" date="2024-06" db="EMBL/GenBank/DDBJ databases">
        <title>Methylostella associata gen. nov., sp. nov., a novel Ancalomicrobiaceae-affiliated facultatively methylotrophic bacteria that feed on methanotrophs of the genus Methylococcus.</title>
        <authorList>
            <person name="Saltykova V."/>
            <person name="Danilova O.V."/>
            <person name="Oshkin I.Y."/>
            <person name="Belova S.E."/>
            <person name="Pimenov N.V."/>
            <person name="Dedysh S.N."/>
        </authorList>
    </citation>
    <scope>NUCLEOTIDE SEQUENCE</scope>
    <source>
        <strain evidence="2">S20</strain>
    </source>
</reference>
<organism evidence="2">
    <name type="scientific">Methyloraptor flagellatus</name>
    <dbReference type="NCBI Taxonomy" id="3162530"/>
    <lineage>
        <taxon>Bacteria</taxon>
        <taxon>Pseudomonadati</taxon>
        <taxon>Pseudomonadota</taxon>
        <taxon>Alphaproteobacteria</taxon>
        <taxon>Hyphomicrobiales</taxon>
        <taxon>Ancalomicrobiaceae</taxon>
        <taxon>Methyloraptor</taxon>
    </lineage>
</organism>
<accession>A0AAU7XHB3</accession>
<sequence>MAMIDVLSASVRRLGIAVLSGSAMLGLAACSDGLDRFESIAPQVVSAQPAPQPVANANMMMPIEPTPSRAGKMPLLPPVPPSNARTAYAGATTLQ</sequence>
<protein>
    <submittedName>
        <fullName evidence="2">Uncharacterized protein</fullName>
    </submittedName>
</protein>
<dbReference type="AlphaFoldDB" id="A0AAU7XHB3"/>
<proteinExistence type="predicted"/>
<gene>
    <name evidence="2" type="ORF">ABS361_07755</name>
</gene>